<dbReference type="PANTHER" id="PTHR38106:SF1">
    <property type="entry name" value="RNA CHAPERONE PROQ"/>
    <property type="match status" value="1"/>
</dbReference>
<accession>A0A4P7LIB5</accession>
<dbReference type="KEGG" id="cox:E0W60_18060"/>
<dbReference type="STRING" id="1349762.GCA_001592245_02647"/>
<evidence type="ECO:0000313" key="6">
    <source>
        <dbReference type="EMBL" id="QBY53033.1"/>
    </source>
</evidence>
<dbReference type="AlphaFoldDB" id="A0A4P7LIB5"/>
<dbReference type="GO" id="GO:0005829">
    <property type="term" value="C:cytosol"/>
    <property type="evidence" value="ECO:0007669"/>
    <property type="project" value="TreeGrafter"/>
</dbReference>
<feature type="region of interest" description="Disordered" evidence="4">
    <location>
        <begin position="161"/>
        <end position="221"/>
    </location>
</feature>
<feature type="domain" description="ProQ/FinO" evidence="5">
    <location>
        <begin position="77"/>
        <end position="195"/>
    </location>
</feature>
<gene>
    <name evidence="6" type="ORF">E0W60_18060</name>
</gene>
<dbReference type="Pfam" id="PF04352">
    <property type="entry name" value="ProQ"/>
    <property type="match status" value="1"/>
</dbReference>
<keyword evidence="3" id="KW-0143">Chaperone</keyword>
<dbReference type="Gene3D" id="1.10.1710.10">
    <property type="entry name" value="ProQ/FinO domain"/>
    <property type="match status" value="1"/>
</dbReference>
<dbReference type="GO" id="GO:0033592">
    <property type="term" value="F:RNA strand annealing activity"/>
    <property type="evidence" value="ECO:0007669"/>
    <property type="project" value="InterPro"/>
</dbReference>
<feature type="compositionally biased region" description="Polar residues" evidence="4">
    <location>
        <begin position="31"/>
        <end position="47"/>
    </location>
</feature>
<dbReference type="InterPro" id="IPR036442">
    <property type="entry name" value="ProQ/FinO_sf"/>
</dbReference>
<dbReference type="SUPFAM" id="SSF48657">
    <property type="entry name" value="FinO-like"/>
    <property type="match status" value="1"/>
</dbReference>
<protein>
    <submittedName>
        <fullName evidence="6">ProQ activator of osmoprotectant transporter prop</fullName>
    </submittedName>
</protein>
<feature type="region of interest" description="Disordered" evidence="4">
    <location>
        <begin position="13"/>
        <end position="79"/>
    </location>
</feature>
<dbReference type="InterPro" id="IPR023529">
    <property type="entry name" value="ProQ"/>
</dbReference>
<keyword evidence="2" id="KW-0694">RNA-binding</keyword>
<evidence type="ECO:0000259" key="5">
    <source>
        <dbReference type="SMART" id="SM00945"/>
    </source>
</evidence>
<proteinExistence type="predicted"/>
<name>A0A4P7LIB5_9BURK</name>
<feature type="compositionally biased region" description="Low complexity" evidence="4">
    <location>
        <begin position="180"/>
        <end position="221"/>
    </location>
</feature>
<evidence type="ECO:0000256" key="1">
    <source>
        <dbReference type="ARBA" id="ARBA00022490"/>
    </source>
</evidence>
<dbReference type="EMBL" id="CP038635">
    <property type="protein sequence ID" value="QBY53033.1"/>
    <property type="molecule type" value="Genomic_DNA"/>
</dbReference>
<organism evidence="6 7">
    <name type="scientific">Cupriavidus oxalaticus</name>
    <dbReference type="NCBI Taxonomy" id="96344"/>
    <lineage>
        <taxon>Bacteria</taxon>
        <taxon>Pseudomonadati</taxon>
        <taxon>Pseudomonadota</taxon>
        <taxon>Betaproteobacteria</taxon>
        <taxon>Burkholderiales</taxon>
        <taxon>Burkholderiaceae</taxon>
        <taxon>Cupriavidus</taxon>
    </lineage>
</organism>
<dbReference type="SMART" id="SM00945">
    <property type="entry name" value="ProQ"/>
    <property type="match status" value="1"/>
</dbReference>
<dbReference type="PANTHER" id="PTHR38106">
    <property type="entry name" value="RNA CHAPERONE PROQ"/>
    <property type="match status" value="1"/>
</dbReference>
<evidence type="ECO:0000256" key="2">
    <source>
        <dbReference type="ARBA" id="ARBA00022884"/>
    </source>
</evidence>
<dbReference type="InterPro" id="IPR016103">
    <property type="entry name" value="ProQ/FinO"/>
</dbReference>
<keyword evidence="1" id="KW-0963">Cytoplasm</keyword>
<evidence type="ECO:0000256" key="4">
    <source>
        <dbReference type="SAM" id="MobiDB-lite"/>
    </source>
</evidence>
<dbReference type="GO" id="GO:0034057">
    <property type="term" value="F:RNA strand-exchange activity"/>
    <property type="evidence" value="ECO:0007669"/>
    <property type="project" value="InterPro"/>
</dbReference>
<evidence type="ECO:0000313" key="7">
    <source>
        <dbReference type="Proteomes" id="UP000295294"/>
    </source>
</evidence>
<dbReference type="GO" id="GO:0010608">
    <property type="term" value="P:post-transcriptional regulation of gene expression"/>
    <property type="evidence" value="ECO:0007669"/>
    <property type="project" value="InterPro"/>
</dbReference>
<evidence type="ECO:0000256" key="3">
    <source>
        <dbReference type="ARBA" id="ARBA00023186"/>
    </source>
</evidence>
<feature type="compositionally biased region" description="Basic and acidic residues" evidence="4">
    <location>
        <begin position="18"/>
        <end position="27"/>
    </location>
</feature>
<dbReference type="Proteomes" id="UP000295294">
    <property type="component" value="Chromosome 2"/>
</dbReference>
<sequence length="221" mass="23594">MGFEQLAALKAKLVQQAKAEKAAESAKRTKGNNGSNGTKSANGTSGTKDARHTAGTRGAKGNKPSRPRDAAPATPEKPVDPVVLAISRLQKRFPAVFPKSPAPKVPLKVGIFQDLVQHAPELKLTEAELRDAIRTWCRGARYWNGMVEGAARMDLAGEPAGQVTEADARRARQLQRSRAARPQSKQPAQEAQQAQQTAQAAQAQQEQPAPATEPSQADKPA</sequence>
<dbReference type="OrthoDB" id="7025208at2"/>
<reference evidence="6 7" key="1">
    <citation type="submission" date="2019-03" db="EMBL/GenBank/DDBJ databases">
        <title>Efficiently degradation of phenoxyalkanoic acid herbicides by Cupriavidus oxalaticus strain X32.</title>
        <authorList>
            <person name="Sheng X."/>
        </authorList>
    </citation>
    <scope>NUCLEOTIDE SEQUENCE [LARGE SCALE GENOMIC DNA]</scope>
    <source>
        <strain evidence="6 7">X32</strain>
    </source>
</reference>
<dbReference type="RefSeq" id="WP_135705124.1">
    <property type="nucleotide sequence ID" value="NZ_CP038635.1"/>
</dbReference>